<evidence type="ECO:0000313" key="2">
    <source>
        <dbReference type="Proteomes" id="UP000814128"/>
    </source>
</evidence>
<dbReference type="EMBL" id="MU274000">
    <property type="protein sequence ID" value="KAI0027108.1"/>
    <property type="molecule type" value="Genomic_DNA"/>
</dbReference>
<keyword evidence="2" id="KW-1185">Reference proteome</keyword>
<reference evidence="1" key="2">
    <citation type="journal article" date="2022" name="New Phytol.">
        <title>Evolutionary transition to the ectomycorrhizal habit in the genomes of a hyperdiverse lineage of mushroom-forming fungi.</title>
        <authorList>
            <person name="Looney B."/>
            <person name="Miyauchi S."/>
            <person name="Morin E."/>
            <person name="Drula E."/>
            <person name="Courty P.E."/>
            <person name="Kohler A."/>
            <person name="Kuo A."/>
            <person name="LaButti K."/>
            <person name="Pangilinan J."/>
            <person name="Lipzen A."/>
            <person name="Riley R."/>
            <person name="Andreopoulos W."/>
            <person name="He G."/>
            <person name="Johnson J."/>
            <person name="Nolan M."/>
            <person name="Tritt A."/>
            <person name="Barry K.W."/>
            <person name="Grigoriev I.V."/>
            <person name="Nagy L.G."/>
            <person name="Hibbett D."/>
            <person name="Henrissat B."/>
            <person name="Matheny P.B."/>
            <person name="Labbe J."/>
            <person name="Martin F.M."/>
        </authorList>
    </citation>
    <scope>NUCLEOTIDE SEQUENCE</scope>
    <source>
        <strain evidence="1">EC-137</strain>
    </source>
</reference>
<sequence>MDKTPGRDMHLHKMSGTGSNGTTDDVDGGKGGGKDGGKSAMLLFCERRQHCLSSPHKKRRKLERKHTGEKGKAGCRIQCMRGVGEDKDSGHGGGKVKLLTSHNDGSMAGELSTKRLSPEVIANLRDEGPRVLAHQFGVPSISNPDLSQTSGPTGRVGKERQRAEYLSDDISSHLACPVNEVCVCAQEEPLASIWLREPEGEDAYDVDRGLGTVLTYTAWRATESETSCARLATLHATLHASLEARRLRMAPDRLAAAYDLDRGMRRTLRHTHTIGCTTLLPSHLELALLTAPVAIYVPVARSAQRHCAFIPGAAYPPSNILVAIQGARKHAHYPGVSGAFLTASRPKVHPLKRGARIKDESSARDQLLTGVPCIPPPFLPQLPQTPLRANRAHSATTTTSAHVPHRSLPPQTAYAQRPDRTCHTVDSWNHRTRSPFSATTLVLCTMPAPTPHRTSTGRRSTHAHTHLVPLAPADAKIPATLRERDSAAPLHDSKSPRRASHGVAALSGTVYRVWTSSARAARRSVHPLAAEIVLRKCEGKGRRRREAAASRSRHWPRITAPLRRRAAPFLPSLGLFAQAHTQHFGPAVSGAGTGLRALHASCSLLDSGFNGWYMHRLLCYGPRRVQCVSKRHTG</sequence>
<name>A0ACB8Q697_9AGAM</name>
<gene>
    <name evidence="1" type="ORF">K488DRAFT_74804</name>
</gene>
<evidence type="ECO:0000313" key="1">
    <source>
        <dbReference type="EMBL" id="KAI0027108.1"/>
    </source>
</evidence>
<accession>A0ACB8Q697</accession>
<organism evidence="1 2">
    <name type="scientific">Vararia minispora EC-137</name>
    <dbReference type="NCBI Taxonomy" id="1314806"/>
    <lineage>
        <taxon>Eukaryota</taxon>
        <taxon>Fungi</taxon>
        <taxon>Dikarya</taxon>
        <taxon>Basidiomycota</taxon>
        <taxon>Agaricomycotina</taxon>
        <taxon>Agaricomycetes</taxon>
        <taxon>Russulales</taxon>
        <taxon>Lachnocladiaceae</taxon>
        <taxon>Vararia</taxon>
    </lineage>
</organism>
<dbReference type="Proteomes" id="UP000814128">
    <property type="component" value="Unassembled WGS sequence"/>
</dbReference>
<proteinExistence type="predicted"/>
<comment type="caution">
    <text evidence="1">The sequence shown here is derived from an EMBL/GenBank/DDBJ whole genome shotgun (WGS) entry which is preliminary data.</text>
</comment>
<protein>
    <submittedName>
        <fullName evidence="1">Uncharacterized protein</fullName>
    </submittedName>
</protein>
<reference evidence="1" key="1">
    <citation type="submission" date="2021-02" db="EMBL/GenBank/DDBJ databases">
        <authorList>
            <consortium name="DOE Joint Genome Institute"/>
            <person name="Ahrendt S."/>
            <person name="Looney B.P."/>
            <person name="Miyauchi S."/>
            <person name="Morin E."/>
            <person name="Drula E."/>
            <person name="Courty P.E."/>
            <person name="Chicoki N."/>
            <person name="Fauchery L."/>
            <person name="Kohler A."/>
            <person name="Kuo A."/>
            <person name="Labutti K."/>
            <person name="Pangilinan J."/>
            <person name="Lipzen A."/>
            <person name="Riley R."/>
            <person name="Andreopoulos W."/>
            <person name="He G."/>
            <person name="Johnson J."/>
            <person name="Barry K.W."/>
            <person name="Grigoriev I.V."/>
            <person name="Nagy L."/>
            <person name="Hibbett D."/>
            <person name="Henrissat B."/>
            <person name="Matheny P.B."/>
            <person name="Labbe J."/>
            <person name="Martin F."/>
        </authorList>
    </citation>
    <scope>NUCLEOTIDE SEQUENCE</scope>
    <source>
        <strain evidence="1">EC-137</strain>
    </source>
</reference>